<sequence>MVFGLNVNARVLSDPRLLQKVGDLRDNKSHPVGYSDNFPQRSPPINHRQISNLICKQIPHPVNPEILEILIQTINHRQISNLICKQIPHPVNPEILEILIQTINHRQISNLICKQIPHPGNPDMACATLRYQTNSHSDRYQLTTESLIL</sequence>
<protein>
    <submittedName>
        <fullName evidence="1">Uncharacterized protein</fullName>
    </submittedName>
</protein>
<dbReference type="Proteomes" id="UP001517388">
    <property type="component" value="Unassembled WGS sequence"/>
</dbReference>
<dbReference type="EMBL" id="VILF01000004">
    <property type="protein sequence ID" value="MTJ44901.1"/>
    <property type="molecule type" value="Genomic_DNA"/>
</dbReference>
<accession>A0ACC7SA72</accession>
<organism evidence="1 2">
    <name type="scientific">Dolichospermum flos-aquae UHCC 0037</name>
    <dbReference type="NCBI Taxonomy" id="2590026"/>
    <lineage>
        <taxon>Bacteria</taxon>
        <taxon>Bacillati</taxon>
        <taxon>Cyanobacteriota</taxon>
        <taxon>Cyanophyceae</taxon>
        <taxon>Nostocales</taxon>
        <taxon>Aphanizomenonaceae</taxon>
        <taxon>Dolichospermum</taxon>
    </lineage>
</organism>
<comment type="caution">
    <text evidence="1">The sequence shown here is derived from an EMBL/GenBank/DDBJ whole genome shotgun (WGS) entry which is preliminary data.</text>
</comment>
<keyword evidence="2" id="KW-1185">Reference proteome</keyword>
<evidence type="ECO:0000313" key="2">
    <source>
        <dbReference type="Proteomes" id="UP001517388"/>
    </source>
</evidence>
<evidence type="ECO:0000313" key="1">
    <source>
        <dbReference type="EMBL" id="MTJ44901.1"/>
    </source>
</evidence>
<reference evidence="2" key="1">
    <citation type="journal article" date="2020" name="Toxins">
        <title>Phylogenomic Analysis of Secondary Metabolism in the Toxic Cyanobacterial Genera Anabaena, Dolichospermum and Aphanizomenon.</title>
        <authorList>
            <person name="Oesterholm J."/>
            <person name="Popin R.V."/>
            <person name="Fewer D.P."/>
            <person name="Sivonen K."/>
        </authorList>
    </citation>
    <scope>NUCLEOTIDE SEQUENCE [LARGE SCALE GENOMIC DNA]</scope>
    <source>
        <strain evidence="2">UHCC 0037</strain>
    </source>
</reference>
<proteinExistence type="predicted"/>
<gene>
    <name evidence="1" type="ORF">FJR39_17710</name>
</gene>
<name>A0ACC7SA72_DOLFA</name>